<keyword evidence="3" id="KW-1185">Reference proteome</keyword>
<evidence type="ECO:0000313" key="2">
    <source>
        <dbReference type="EMBL" id="GGB25208.1"/>
    </source>
</evidence>
<dbReference type="InterPro" id="IPR023210">
    <property type="entry name" value="NADP_OxRdtase_dom"/>
</dbReference>
<feature type="domain" description="NADP-dependent oxidoreductase" evidence="1">
    <location>
        <begin position="1"/>
        <end position="132"/>
    </location>
</feature>
<dbReference type="InterPro" id="IPR050523">
    <property type="entry name" value="AKR_Detox_Biosynth"/>
</dbReference>
<dbReference type="PANTHER" id="PTHR43364:SF18">
    <property type="entry name" value="OXIDOREDUCTASE"/>
    <property type="match status" value="1"/>
</dbReference>
<dbReference type="PANTHER" id="PTHR43364">
    <property type="entry name" value="NADH-SPECIFIC METHYLGLYOXAL REDUCTASE-RELATED"/>
    <property type="match status" value="1"/>
</dbReference>
<sequence>MHYSLLIRDIESDLLQVHERYGLGLTVWSPLVSGFLSGKYTHENMADKDNRMSGFDIMPFDKEAGFRLVDRLRNIAGRHKASVAQVAIAWLLAKKAVSSVIVGASKPHQLDDNLAAANLVLGVDEVTALNEMTKPAPVYPNWFSELVLDPQVKAALVK</sequence>
<gene>
    <name evidence="2" type="ORF">GCM10011511_56460</name>
</gene>
<dbReference type="SUPFAM" id="SSF51430">
    <property type="entry name" value="NAD(P)-linked oxidoreductase"/>
    <property type="match status" value="1"/>
</dbReference>
<dbReference type="InterPro" id="IPR036812">
    <property type="entry name" value="NAD(P)_OxRdtase_dom_sf"/>
</dbReference>
<proteinExistence type="predicted"/>
<organism evidence="2 3">
    <name type="scientific">Puia dinghuensis</name>
    <dbReference type="NCBI Taxonomy" id="1792502"/>
    <lineage>
        <taxon>Bacteria</taxon>
        <taxon>Pseudomonadati</taxon>
        <taxon>Bacteroidota</taxon>
        <taxon>Chitinophagia</taxon>
        <taxon>Chitinophagales</taxon>
        <taxon>Chitinophagaceae</taxon>
        <taxon>Puia</taxon>
    </lineage>
</organism>
<evidence type="ECO:0000259" key="1">
    <source>
        <dbReference type="Pfam" id="PF00248"/>
    </source>
</evidence>
<reference evidence="2" key="2">
    <citation type="submission" date="2020-09" db="EMBL/GenBank/DDBJ databases">
        <authorList>
            <person name="Sun Q."/>
            <person name="Zhou Y."/>
        </authorList>
    </citation>
    <scope>NUCLEOTIDE SEQUENCE</scope>
    <source>
        <strain evidence="2">CGMCC 1.15448</strain>
    </source>
</reference>
<dbReference type="EMBL" id="BMJC01000008">
    <property type="protein sequence ID" value="GGB25208.1"/>
    <property type="molecule type" value="Genomic_DNA"/>
</dbReference>
<evidence type="ECO:0000313" key="3">
    <source>
        <dbReference type="Proteomes" id="UP000607559"/>
    </source>
</evidence>
<dbReference type="AlphaFoldDB" id="A0A8J2XWP4"/>
<reference evidence="2" key="1">
    <citation type="journal article" date="2014" name="Int. J. Syst. Evol. Microbiol.">
        <title>Complete genome sequence of Corynebacterium casei LMG S-19264T (=DSM 44701T), isolated from a smear-ripened cheese.</title>
        <authorList>
            <consortium name="US DOE Joint Genome Institute (JGI-PGF)"/>
            <person name="Walter F."/>
            <person name="Albersmeier A."/>
            <person name="Kalinowski J."/>
            <person name="Ruckert C."/>
        </authorList>
    </citation>
    <scope>NUCLEOTIDE SEQUENCE</scope>
    <source>
        <strain evidence="2">CGMCC 1.15448</strain>
    </source>
</reference>
<dbReference type="GO" id="GO:0005829">
    <property type="term" value="C:cytosol"/>
    <property type="evidence" value="ECO:0007669"/>
    <property type="project" value="TreeGrafter"/>
</dbReference>
<protein>
    <recommendedName>
        <fullName evidence="1">NADP-dependent oxidoreductase domain-containing protein</fullName>
    </recommendedName>
</protein>
<dbReference type="Pfam" id="PF00248">
    <property type="entry name" value="Aldo_ket_red"/>
    <property type="match status" value="1"/>
</dbReference>
<dbReference type="Proteomes" id="UP000607559">
    <property type="component" value="Unassembled WGS sequence"/>
</dbReference>
<comment type="caution">
    <text evidence="2">The sequence shown here is derived from an EMBL/GenBank/DDBJ whole genome shotgun (WGS) entry which is preliminary data.</text>
</comment>
<name>A0A8J2XWP4_9BACT</name>
<dbReference type="Gene3D" id="3.20.20.100">
    <property type="entry name" value="NADP-dependent oxidoreductase domain"/>
    <property type="match status" value="1"/>
</dbReference>
<accession>A0A8J2XWP4</accession>